<accession>A0A126T2T3</accession>
<evidence type="ECO:0000256" key="6">
    <source>
        <dbReference type="ARBA" id="ARBA00037589"/>
    </source>
</evidence>
<dbReference type="PANTHER" id="PTHR38042">
    <property type="entry name" value="UROPORPHYRINOGEN-III SYNTHASE, CHLOROPLASTIC"/>
    <property type="match status" value="1"/>
</dbReference>
<evidence type="ECO:0000259" key="10">
    <source>
        <dbReference type="Pfam" id="PF02602"/>
    </source>
</evidence>
<sequence>MNSALNGARILVTRPAAQAENLCNLIEQQAGVPIRFPTLEIVAAKPDPDLLRQAAAGDWLIFTSTNAVDFAIKAFGGKMPALRKFKIAAVGAATAAALRQSGWPVDCVPASEFNSEGLLAEPELQVLAGMRCAIVRGVGGREKLAESLRSRGADAIYLEVYSRRQPMADSTDLRTDIAQGRLDAVTITSVEALQNLLAMLDGESIVLLKSILLVVMSERIGQAAEDFGFKQIAVSAQPTDAAILETLTTLLNGENSGRSN</sequence>
<dbReference type="InterPro" id="IPR003754">
    <property type="entry name" value="4pyrrol_synth_uPrphyn_synth"/>
</dbReference>
<proteinExistence type="inferred from homology"/>
<evidence type="ECO:0000256" key="3">
    <source>
        <dbReference type="ARBA" id="ARBA00013109"/>
    </source>
</evidence>
<dbReference type="GO" id="GO:0006782">
    <property type="term" value="P:protoporphyrinogen IX biosynthetic process"/>
    <property type="evidence" value="ECO:0007669"/>
    <property type="project" value="UniProtKB-UniRule"/>
</dbReference>
<reference evidence="11 12" key="1">
    <citation type="journal article" date="2015" name="Environ. Microbiol.">
        <title>Methane oxidation coupled to nitrate reduction under hypoxia by the Gammaproteobacterium Methylomonas denitrificans, sp. nov. type strain FJG1.</title>
        <authorList>
            <person name="Kits K.D."/>
            <person name="Klotz M.G."/>
            <person name="Stein L.Y."/>
        </authorList>
    </citation>
    <scope>NUCLEOTIDE SEQUENCE [LARGE SCALE GENOMIC DNA]</scope>
    <source>
        <strain evidence="11 12">FJG1</strain>
    </source>
</reference>
<evidence type="ECO:0000313" key="11">
    <source>
        <dbReference type="EMBL" id="AMK76398.1"/>
    </source>
</evidence>
<evidence type="ECO:0000256" key="2">
    <source>
        <dbReference type="ARBA" id="ARBA00008133"/>
    </source>
</evidence>
<comment type="function">
    <text evidence="6 9">Catalyzes cyclization of the linear tetrapyrrole, hydroxymethylbilane, to the macrocyclic uroporphyrinogen III.</text>
</comment>
<dbReference type="GO" id="GO:0004852">
    <property type="term" value="F:uroporphyrinogen-III synthase activity"/>
    <property type="evidence" value="ECO:0007669"/>
    <property type="project" value="UniProtKB-UniRule"/>
</dbReference>
<comment type="pathway">
    <text evidence="1 9">Porphyrin-containing compound metabolism; protoporphyrin-IX biosynthesis; coproporphyrinogen-III from 5-aminolevulinate: step 3/4.</text>
</comment>
<protein>
    <recommendedName>
        <fullName evidence="7 9">Uroporphyrinogen-III synthase</fullName>
        <ecNumber evidence="3 9">4.2.1.75</ecNumber>
    </recommendedName>
</protein>
<dbReference type="GO" id="GO:0006780">
    <property type="term" value="P:uroporphyrinogen III biosynthetic process"/>
    <property type="evidence" value="ECO:0007669"/>
    <property type="project" value="UniProtKB-UniRule"/>
</dbReference>
<keyword evidence="12" id="KW-1185">Reference proteome</keyword>
<name>A0A126T2T3_9GAMM</name>
<dbReference type="STRING" id="1538553.JT25_007815"/>
<dbReference type="EMBL" id="CP014476">
    <property type="protein sequence ID" value="AMK76398.1"/>
    <property type="molecule type" value="Genomic_DNA"/>
</dbReference>
<gene>
    <name evidence="11" type="ORF">JT25_007815</name>
</gene>
<dbReference type="CDD" id="cd06578">
    <property type="entry name" value="HemD"/>
    <property type="match status" value="1"/>
</dbReference>
<keyword evidence="4 9" id="KW-0456">Lyase</keyword>
<dbReference type="RefSeq" id="WP_052142207.1">
    <property type="nucleotide sequence ID" value="NZ_CP014476.1"/>
</dbReference>
<evidence type="ECO:0000256" key="8">
    <source>
        <dbReference type="ARBA" id="ARBA00048617"/>
    </source>
</evidence>
<comment type="catalytic activity">
    <reaction evidence="8 9">
        <text>hydroxymethylbilane = uroporphyrinogen III + H2O</text>
        <dbReference type="Rhea" id="RHEA:18965"/>
        <dbReference type="ChEBI" id="CHEBI:15377"/>
        <dbReference type="ChEBI" id="CHEBI:57308"/>
        <dbReference type="ChEBI" id="CHEBI:57845"/>
        <dbReference type="EC" id="4.2.1.75"/>
    </reaction>
</comment>
<evidence type="ECO:0000313" key="12">
    <source>
        <dbReference type="Proteomes" id="UP000030512"/>
    </source>
</evidence>
<evidence type="ECO:0000256" key="4">
    <source>
        <dbReference type="ARBA" id="ARBA00023239"/>
    </source>
</evidence>
<keyword evidence="5 9" id="KW-0627">Porphyrin biosynthesis</keyword>
<comment type="similarity">
    <text evidence="2 9">Belongs to the uroporphyrinogen-III synthase family.</text>
</comment>
<dbReference type="AlphaFoldDB" id="A0A126T2T3"/>
<feature type="domain" description="Tetrapyrrole biosynthesis uroporphyrinogen III synthase" evidence="10">
    <location>
        <begin position="24"/>
        <end position="244"/>
    </location>
</feature>
<dbReference type="OrthoDB" id="9787650at2"/>
<evidence type="ECO:0000256" key="5">
    <source>
        <dbReference type="ARBA" id="ARBA00023244"/>
    </source>
</evidence>
<dbReference type="PANTHER" id="PTHR38042:SF1">
    <property type="entry name" value="UROPORPHYRINOGEN-III SYNTHASE, CHLOROPLASTIC"/>
    <property type="match status" value="1"/>
</dbReference>
<evidence type="ECO:0000256" key="9">
    <source>
        <dbReference type="RuleBase" id="RU366031"/>
    </source>
</evidence>
<dbReference type="SUPFAM" id="SSF69618">
    <property type="entry name" value="HemD-like"/>
    <property type="match status" value="1"/>
</dbReference>
<dbReference type="Proteomes" id="UP000030512">
    <property type="component" value="Chromosome"/>
</dbReference>
<dbReference type="Pfam" id="PF02602">
    <property type="entry name" value="HEM4"/>
    <property type="match status" value="1"/>
</dbReference>
<evidence type="ECO:0000256" key="1">
    <source>
        <dbReference type="ARBA" id="ARBA00004772"/>
    </source>
</evidence>
<dbReference type="EC" id="4.2.1.75" evidence="3 9"/>
<dbReference type="Gene3D" id="3.40.50.10090">
    <property type="match status" value="2"/>
</dbReference>
<dbReference type="InterPro" id="IPR036108">
    <property type="entry name" value="4pyrrol_syn_uPrphyn_synt_sf"/>
</dbReference>
<dbReference type="InterPro" id="IPR039793">
    <property type="entry name" value="UROS/Hem4"/>
</dbReference>
<evidence type="ECO:0000256" key="7">
    <source>
        <dbReference type="ARBA" id="ARBA00040167"/>
    </source>
</evidence>
<dbReference type="KEGG" id="mdn:JT25_007815"/>
<dbReference type="UniPathway" id="UPA00251">
    <property type="reaction ID" value="UER00320"/>
</dbReference>
<organism evidence="11 12">
    <name type="scientific">Methylomonas denitrificans</name>
    <dbReference type="NCBI Taxonomy" id="1538553"/>
    <lineage>
        <taxon>Bacteria</taxon>
        <taxon>Pseudomonadati</taxon>
        <taxon>Pseudomonadota</taxon>
        <taxon>Gammaproteobacteria</taxon>
        <taxon>Methylococcales</taxon>
        <taxon>Methylococcaceae</taxon>
        <taxon>Methylomonas</taxon>
    </lineage>
</organism>